<reference evidence="3" key="1">
    <citation type="submission" date="2021-01" db="EMBL/GenBank/DDBJ databases">
        <title>Whole genome shotgun sequence of Actinoplanes cyaneus NBRC 14990.</title>
        <authorList>
            <person name="Komaki H."/>
            <person name="Tamura T."/>
        </authorList>
    </citation>
    <scope>NUCLEOTIDE SEQUENCE</scope>
    <source>
        <strain evidence="3">NBRC 14990</strain>
    </source>
</reference>
<name>A0A919IS69_9ACTN</name>
<dbReference type="EMBL" id="BOMH01000108">
    <property type="protein sequence ID" value="GID71235.1"/>
    <property type="molecule type" value="Genomic_DNA"/>
</dbReference>
<evidence type="ECO:0000256" key="1">
    <source>
        <dbReference type="SAM" id="MobiDB-lite"/>
    </source>
</evidence>
<keyword evidence="2" id="KW-1133">Transmembrane helix</keyword>
<keyword evidence="2" id="KW-0472">Membrane</keyword>
<evidence type="ECO:0000256" key="2">
    <source>
        <dbReference type="SAM" id="Phobius"/>
    </source>
</evidence>
<dbReference type="AlphaFoldDB" id="A0A919IS69"/>
<organism evidence="3 4">
    <name type="scientific">Actinoplanes cyaneus</name>
    <dbReference type="NCBI Taxonomy" id="52696"/>
    <lineage>
        <taxon>Bacteria</taxon>
        <taxon>Bacillati</taxon>
        <taxon>Actinomycetota</taxon>
        <taxon>Actinomycetes</taxon>
        <taxon>Micromonosporales</taxon>
        <taxon>Micromonosporaceae</taxon>
        <taxon>Actinoplanes</taxon>
    </lineage>
</organism>
<keyword evidence="4" id="KW-1185">Reference proteome</keyword>
<evidence type="ECO:0000313" key="4">
    <source>
        <dbReference type="Proteomes" id="UP000619479"/>
    </source>
</evidence>
<dbReference type="Proteomes" id="UP000619479">
    <property type="component" value="Unassembled WGS sequence"/>
</dbReference>
<proteinExistence type="predicted"/>
<feature type="transmembrane region" description="Helical" evidence="2">
    <location>
        <begin position="55"/>
        <end position="76"/>
    </location>
</feature>
<protein>
    <submittedName>
        <fullName evidence="3">Uncharacterized protein</fullName>
    </submittedName>
</protein>
<accession>A0A919IS69</accession>
<gene>
    <name evidence="3" type="ORF">Acy02nite_91160</name>
</gene>
<evidence type="ECO:0000313" key="3">
    <source>
        <dbReference type="EMBL" id="GID71235.1"/>
    </source>
</evidence>
<keyword evidence="2" id="KW-0812">Transmembrane</keyword>
<feature type="region of interest" description="Disordered" evidence="1">
    <location>
        <begin position="1"/>
        <end position="25"/>
    </location>
</feature>
<comment type="caution">
    <text evidence="3">The sequence shown here is derived from an EMBL/GenBank/DDBJ whole genome shotgun (WGS) entry which is preliminary data.</text>
</comment>
<sequence>MDDDLSRVAQLDPVRDQEPTPEQWARSRARIEEMMARSRTGTAPVRLHRPPARRLVIGLVAAAVLGVGGILAAPALRPGADTAYASWTAIPAEVTAAQLVTLTTGCARSWAEPAGEAVLAERRGTSLFLVLKMSSGALVTCFSWDGDEPAGADRLSDGHGAEPSLPATGRVSMLGGPQTIGGAAGRQTSALGRVGPGVTGVDIALPHGPTVRATVSNGWWAAWWPDRHGDQTDGFRIVVHTAAGSRSYRPEEFS</sequence>
<dbReference type="RefSeq" id="WP_203756208.1">
    <property type="nucleotide sequence ID" value="NZ_BAAAUC010000097.1"/>
</dbReference>